<sequence>MPRRLRIIVIALGLVGLVATGCSSSPSGGGSKHGGVLRIGVSTPIDSLNPFVSQSDYSSVVYQYVYPHLVQYNAKVQLVGSFAKSWQTTDGGRTWTFHTVSGAKWSDGKPLTANDAAFTLNMMVKYQDGPTGDLAGLVTSLKDANATDANTLVLHYTAPVANVLAQMQGVHILPEQVWGPLATGNGNKIKTFQNDATPLVSGGPFEMVKYQTNQVALFRRNPNWWGQKPHIDGFGIQMFATDDAMVAALKSGQLDMIGEHTPPTVVASLKSAGMVVLTAPSLTFMDFIINTNTTQKKHPELANPQVREAMEYAIDRKRIIDTAWLGYATPSASVVAPASGWNDPAVKPLPFDLAKANAILDGLGFHKGSDGVRVANGHPMSYQLIFPTEINGSGDRTFQIIQQDFAQIGVKLNERKMDPTAAFTAIAGSNNKYEDYDVAMWDWVLPPDPQNILGDLTCAQWGNNSDSGYCNKEFDALYAQQSTLLNRADRQRVVNQMQQMVFDDRPYIVLNYPDIIEAHSPKWTGFEMSPLLGSVNNMSIDTLLDVHQKG</sequence>
<evidence type="ECO:0000313" key="7">
    <source>
        <dbReference type="Proteomes" id="UP001164693"/>
    </source>
</evidence>
<evidence type="ECO:0000313" key="6">
    <source>
        <dbReference type="EMBL" id="WAX56685.1"/>
    </source>
</evidence>
<proteinExistence type="inferred from homology"/>
<dbReference type="RefSeq" id="WP_269443217.1">
    <property type="nucleotide sequence ID" value="NZ_CP097463.1"/>
</dbReference>
<name>A0ABY7JY99_9ACTN</name>
<evidence type="ECO:0000256" key="1">
    <source>
        <dbReference type="ARBA" id="ARBA00004196"/>
    </source>
</evidence>
<reference evidence="6" key="1">
    <citation type="submission" date="2022-05" db="EMBL/GenBank/DDBJ databases">
        <title>Jatrophihabitans sp. SB3-54 whole genome sequence.</title>
        <authorList>
            <person name="Suh M.K."/>
            <person name="Eom M.K."/>
            <person name="Kim J.S."/>
            <person name="Kim H.S."/>
            <person name="Do H.E."/>
            <person name="Shin Y.K."/>
            <person name="Lee J.-S."/>
        </authorList>
    </citation>
    <scope>NUCLEOTIDE SEQUENCE</scope>
    <source>
        <strain evidence="6">SB3-54</strain>
    </source>
</reference>
<dbReference type="InterPro" id="IPR000914">
    <property type="entry name" value="SBP_5_dom"/>
</dbReference>
<dbReference type="PANTHER" id="PTHR30290:SF10">
    <property type="entry name" value="PERIPLASMIC OLIGOPEPTIDE-BINDING PROTEIN-RELATED"/>
    <property type="match status" value="1"/>
</dbReference>
<dbReference type="EMBL" id="CP097463">
    <property type="protein sequence ID" value="WAX56685.1"/>
    <property type="molecule type" value="Genomic_DNA"/>
</dbReference>
<dbReference type="Pfam" id="PF00496">
    <property type="entry name" value="SBP_bac_5"/>
    <property type="match status" value="1"/>
</dbReference>
<dbReference type="PANTHER" id="PTHR30290">
    <property type="entry name" value="PERIPLASMIC BINDING COMPONENT OF ABC TRANSPORTER"/>
    <property type="match status" value="1"/>
</dbReference>
<gene>
    <name evidence="6" type="ORF">M6B22_19465</name>
</gene>
<protein>
    <submittedName>
        <fullName evidence="6">Peptide ABC transporter substrate-binding protein</fullName>
    </submittedName>
</protein>
<keyword evidence="7" id="KW-1185">Reference proteome</keyword>
<evidence type="ECO:0000256" key="4">
    <source>
        <dbReference type="ARBA" id="ARBA00022729"/>
    </source>
</evidence>
<dbReference type="Gene3D" id="3.40.190.10">
    <property type="entry name" value="Periplasmic binding protein-like II"/>
    <property type="match status" value="1"/>
</dbReference>
<dbReference type="InterPro" id="IPR039424">
    <property type="entry name" value="SBP_5"/>
</dbReference>
<feature type="domain" description="Solute-binding protein family 5" evidence="5">
    <location>
        <begin position="78"/>
        <end position="456"/>
    </location>
</feature>
<evidence type="ECO:0000259" key="5">
    <source>
        <dbReference type="Pfam" id="PF00496"/>
    </source>
</evidence>
<dbReference type="PIRSF" id="PIRSF002741">
    <property type="entry name" value="MppA"/>
    <property type="match status" value="1"/>
</dbReference>
<dbReference type="InterPro" id="IPR030678">
    <property type="entry name" value="Peptide/Ni-bd"/>
</dbReference>
<dbReference type="SUPFAM" id="SSF53850">
    <property type="entry name" value="Periplasmic binding protein-like II"/>
    <property type="match status" value="1"/>
</dbReference>
<dbReference type="Gene3D" id="3.10.105.10">
    <property type="entry name" value="Dipeptide-binding Protein, Domain 3"/>
    <property type="match status" value="1"/>
</dbReference>
<dbReference type="CDD" id="cd08513">
    <property type="entry name" value="PBP2_thermophilic_Hb8_like"/>
    <property type="match status" value="1"/>
</dbReference>
<comment type="subcellular location">
    <subcellularLocation>
        <location evidence="1">Cell envelope</location>
    </subcellularLocation>
</comment>
<dbReference type="Proteomes" id="UP001164693">
    <property type="component" value="Chromosome"/>
</dbReference>
<accession>A0ABY7JY99</accession>
<keyword evidence="3" id="KW-0813">Transport</keyword>
<dbReference type="PROSITE" id="PS51257">
    <property type="entry name" value="PROKAR_LIPOPROTEIN"/>
    <property type="match status" value="1"/>
</dbReference>
<evidence type="ECO:0000256" key="3">
    <source>
        <dbReference type="ARBA" id="ARBA00022448"/>
    </source>
</evidence>
<comment type="similarity">
    <text evidence="2">Belongs to the bacterial solute-binding protein 5 family.</text>
</comment>
<organism evidence="6 7">
    <name type="scientific">Jatrophihabitans cynanchi</name>
    <dbReference type="NCBI Taxonomy" id="2944128"/>
    <lineage>
        <taxon>Bacteria</taxon>
        <taxon>Bacillati</taxon>
        <taxon>Actinomycetota</taxon>
        <taxon>Actinomycetes</taxon>
        <taxon>Jatrophihabitantales</taxon>
        <taxon>Jatrophihabitantaceae</taxon>
        <taxon>Jatrophihabitans</taxon>
    </lineage>
</organism>
<keyword evidence="4" id="KW-0732">Signal</keyword>
<evidence type="ECO:0000256" key="2">
    <source>
        <dbReference type="ARBA" id="ARBA00005695"/>
    </source>
</evidence>